<protein>
    <recommendedName>
        <fullName evidence="1">Reverse transcriptase N-terminal domain-containing protein</fullName>
    </recommendedName>
</protein>
<keyword evidence="3" id="KW-1185">Reference proteome</keyword>
<organism evidence="2 3">
    <name type="scientific">Virgisporangium aurantiacum</name>
    <dbReference type="NCBI Taxonomy" id="175570"/>
    <lineage>
        <taxon>Bacteria</taxon>
        <taxon>Bacillati</taxon>
        <taxon>Actinomycetota</taxon>
        <taxon>Actinomycetes</taxon>
        <taxon>Micromonosporales</taxon>
        <taxon>Micromonosporaceae</taxon>
        <taxon>Virgisporangium</taxon>
    </lineage>
</organism>
<dbReference type="Proteomes" id="UP000612585">
    <property type="component" value="Unassembled WGS sequence"/>
</dbReference>
<dbReference type="InterPro" id="IPR025960">
    <property type="entry name" value="RVT_N"/>
</dbReference>
<evidence type="ECO:0000313" key="2">
    <source>
        <dbReference type="EMBL" id="GIJ63905.1"/>
    </source>
</evidence>
<evidence type="ECO:0000259" key="1">
    <source>
        <dbReference type="Pfam" id="PF13655"/>
    </source>
</evidence>
<proteinExistence type="predicted"/>
<comment type="caution">
    <text evidence="2">The sequence shown here is derived from an EMBL/GenBank/DDBJ whole genome shotgun (WGS) entry which is preliminary data.</text>
</comment>
<feature type="domain" description="Reverse transcriptase N-terminal" evidence="1">
    <location>
        <begin position="16"/>
        <end position="82"/>
    </location>
</feature>
<reference evidence="2" key="1">
    <citation type="submission" date="2021-01" db="EMBL/GenBank/DDBJ databases">
        <title>Whole genome shotgun sequence of Virgisporangium aurantiacum NBRC 16421.</title>
        <authorList>
            <person name="Komaki H."/>
            <person name="Tamura T."/>
        </authorList>
    </citation>
    <scope>NUCLEOTIDE SEQUENCE</scope>
    <source>
        <strain evidence="2">NBRC 16421</strain>
    </source>
</reference>
<gene>
    <name evidence="2" type="ORF">Vau01_114210</name>
</gene>
<dbReference type="EMBL" id="BOPG01000104">
    <property type="protein sequence ID" value="GIJ63905.1"/>
    <property type="molecule type" value="Genomic_DNA"/>
</dbReference>
<sequence>MAALGVNGSEDVAHEWDAIGWRAHEDNVRRLRQRIFKAVQDRDLATARNLQKLILRSWSNTLLSVRQATQRNTGRMTAGIDGGSRWPLRPGWSWRCGCTPSPAPGSPARSSGCTYRRRAIVRSCARSGFRDRGPLSPGQGP</sequence>
<accession>A0A8J3ZM32</accession>
<evidence type="ECO:0000313" key="3">
    <source>
        <dbReference type="Proteomes" id="UP000612585"/>
    </source>
</evidence>
<dbReference type="AlphaFoldDB" id="A0A8J3ZM32"/>
<name>A0A8J3ZM32_9ACTN</name>
<dbReference type="Pfam" id="PF13655">
    <property type="entry name" value="RVT_N"/>
    <property type="match status" value="1"/>
</dbReference>